<feature type="region of interest" description="Disordered" evidence="6">
    <location>
        <begin position="1"/>
        <end position="20"/>
    </location>
</feature>
<dbReference type="Gene3D" id="3.50.50.60">
    <property type="entry name" value="FAD/NAD(P)-binding domain"/>
    <property type="match status" value="2"/>
</dbReference>
<comment type="cofactor">
    <cofactor evidence="1">
        <name>FAD</name>
        <dbReference type="ChEBI" id="CHEBI:57692"/>
    </cofactor>
</comment>
<dbReference type="InterPro" id="IPR051209">
    <property type="entry name" value="FAD-bind_Monooxygenase_sf"/>
</dbReference>
<evidence type="ECO:0008006" key="9">
    <source>
        <dbReference type="Google" id="ProtNLM"/>
    </source>
</evidence>
<dbReference type="InterPro" id="IPR020946">
    <property type="entry name" value="Flavin_mOase-like"/>
</dbReference>
<keyword evidence="5" id="KW-0560">Oxidoreductase</keyword>
<evidence type="ECO:0000256" key="2">
    <source>
        <dbReference type="ARBA" id="ARBA00010139"/>
    </source>
</evidence>
<dbReference type="EMBL" id="JBFXLS010000051">
    <property type="protein sequence ID" value="KAL2823615.1"/>
    <property type="molecule type" value="Genomic_DNA"/>
</dbReference>
<protein>
    <recommendedName>
        <fullName evidence="9">Flavin-binding monooxygenase</fullName>
    </recommendedName>
</protein>
<keyword evidence="3" id="KW-0285">Flavoprotein</keyword>
<organism evidence="7 8">
    <name type="scientific">Aspergillus cavernicola</name>
    <dbReference type="NCBI Taxonomy" id="176166"/>
    <lineage>
        <taxon>Eukaryota</taxon>
        <taxon>Fungi</taxon>
        <taxon>Dikarya</taxon>
        <taxon>Ascomycota</taxon>
        <taxon>Pezizomycotina</taxon>
        <taxon>Eurotiomycetes</taxon>
        <taxon>Eurotiomycetidae</taxon>
        <taxon>Eurotiales</taxon>
        <taxon>Aspergillaceae</taxon>
        <taxon>Aspergillus</taxon>
        <taxon>Aspergillus subgen. Nidulantes</taxon>
    </lineage>
</organism>
<dbReference type="PANTHER" id="PTHR42877">
    <property type="entry name" value="L-ORNITHINE N(5)-MONOOXYGENASE-RELATED"/>
    <property type="match status" value="1"/>
</dbReference>
<proteinExistence type="inferred from homology"/>
<name>A0ABR4I790_9EURO</name>
<gene>
    <name evidence="7" type="ORF">BDW59DRAFT_163193</name>
</gene>
<keyword evidence="4" id="KW-0274">FAD</keyword>
<reference evidence="7 8" key="1">
    <citation type="submission" date="2024-07" db="EMBL/GenBank/DDBJ databases">
        <title>Section-level genome sequencing and comparative genomics of Aspergillus sections Usti and Cavernicolus.</title>
        <authorList>
            <consortium name="Lawrence Berkeley National Laboratory"/>
            <person name="Nybo J.L."/>
            <person name="Vesth T.C."/>
            <person name="Theobald S."/>
            <person name="Frisvad J.C."/>
            <person name="Larsen T.O."/>
            <person name="Kjaerboelling I."/>
            <person name="Rothschild-Mancinelli K."/>
            <person name="Lyhne E.K."/>
            <person name="Kogle M.E."/>
            <person name="Barry K."/>
            <person name="Clum A."/>
            <person name="Na H."/>
            <person name="Ledsgaard L."/>
            <person name="Lin J."/>
            <person name="Lipzen A."/>
            <person name="Kuo A."/>
            <person name="Riley R."/>
            <person name="Mondo S."/>
            <person name="LaButti K."/>
            <person name="Haridas S."/>
            <person name="Pangalinan J."/>
            <person name="Salamov A.A."/>
            <person name="Simmons B.A."/>
            <person name="Magnuson J.K."/>
            <person name="Chen J."/>
            <person name="Drula E."/>
            <person name="Henrissat B."/>
            <person name="Wiebenga A."/>
            <person name="Lubbers R.J."/>
            <person name="Gomes A.C."/>
            <person name="Makela M.R."/>
            <person name="Stajich J."/>
            <person name="Grigoriev I.V."/>
            <person name="Mortensen U.H."/>
            <person name="De vries R.P."/>
            <person name="Baker S.E."/>
            <person name="Andersen M.R."/>
        </authorList>
    </citation>
    <scope>NUCLEOTIDE SEQUENCE [LARGE SCALE GENOMIC DNA]</scope>
    <source>
        <strain evidence="7 8">CBS 600.67</strain>
    </source>
</reference>
<dbReference type="PANTHER" id="PTHR42877:SF8">
    <property type="entry name" value="MONOOXYGENASE"/>
    <property type="match status" value="1"/>
</dbReference>
<sequence>MPSTGTSSGRNGSSAMPTTPSHVNRQLRVICAGAGASGIYLAYRLKHYFTDFTLDIYEKNPEIGGTWLENRYPGCACDVPAHNYTYSFEPKWDWSANYAGSEEIFKYFSDFVDRYGLRKYISCSHKVVRAEWDEAKAEWEVHVEKQNGALYVQRCDFFISAAGILNSWRWPAIPGLQSFKGTLLHSANWDQSVDIKGKHVGLIGNGSSGIQILPQVQPIADKLTTFIREPTWVNPSMAGGGQYVYTEEEKARFRDEEESLLGLRKKNEATMTAAFPMFIRGSNTHAAATKVVGEEMRRKINDEALADKLIPDFSLGCRRFTPGINYLESLTLPNVKTVYGEIVKVTPEGCVTDNGEEHKLDILICATGFDTSFKPRFPIIGRDGKNLHDEWSTDPDNYLGIAAHGFPNFFMFLGPNCPVGVGPVLIIIEAQGTYIGEVLNRWQKQNIKAMEPRQEAVRDFIEHKDQLMANTVWTTKCLSWYKNPQTGKITALWPGSTLHYLQALSDLRYDDYHVSYSGNRFSYLGNGFSQWELDPSADVAYYIRDNDDGTSVLKGTMSTHNAKDTTAKLMTTRKFSD</sequence>
<comment type="caution">
    <text evidence="7">The sequence shown here is derived from an EMBL/GenBank/DDBJ whole genome shotgun (WGS) entry which is preliminary data.</text>
</comment>
<dbReference type="Pfam" id="PF00743">
    <property type="entry name" value="FMO-like"/>
    <property type="match status" value="1"/>
</dbReference>
<comment type="similarity">
    <text evidence="2">Belongs to the FAD-binding monooxygenase family.</text>
</comment>
<dbReference type="SUPFAM" id="SSF51905">
    <property type="entry name" value="FAD/NAD(P)-binding domain"/>
    <property type="match status" value="3"/>
</dbReference>
<evidence type="ECO:0000256" key="4">
    <source>
        <dbReference type="ARBA" id="ARBA00022827"/>
    </source>
</evidence>
<accession>A0ABR4I790</accession>
<dbReference type="Proteomes" id="UP001610335">
    <property type="component" value="Unassembled WGS sequence"/>
</dbReference>
<feature type="compositionally biased region" description="Low complexity" evidence="6">
    <location>
        <begin position="1"/>
        <end position="14"/>
    </location>
</feature>
<evidence type="ECO:0000256" key="1">
    <source>
        <dbReference type="ARBA" id="ARBA00001974"/>
    </source>
</evidence>
<evidence type="ECO:0000256" key="5">
    <source>
        <dbReference type="ARBA" id="ARBA00023002"/>
    </source>
</evidence>
<evidence type="ECO:0000313" key="8">
    <source>
        <dbReference type="Proteomes" id="UP001610335"/>
    </source>
</evidence>
<evidence type="ECO:0000256" key="6">
    <source>
        <dbReference type="SAM" id="MobiDB-lite"/>
    </source>
</evidence>
<evidence type="ECO:0000256" key="3">
    <source>
        <dbReference type="ARBA" id="ARBA00022630"/>
    </source>
</evidence>
<evidence type="ECO:0000313" key="7">
    <source>
        <dbReference type="EMBL" id="KAL2823615.1"/>
    </source>
</evidence>
<dbReference type="InterPro" id="IPR036188">
    <property type="entry name" value="FAD/NAD-bd_sf"/>
</dbReference>
<keyword evidence="8" id="KW-1185">Reference proteome</keyword>